<evidence type="ECO:0000259" key="6">
    <source>
        <dbReference type="Pfam" id="PF00150"/>
    </source>
</evidence>
<keyword evidence="3 4" id="KW-0326">Glycosidase</keyword>
<dbReference type="GO" id="GO:0000272">
    <property type="term" value="P:polysaccharide catabolic process"/>
    <property type="evidence" value="ECO:0007669"/>
    <property type="project" value="InterPro"/>
</dbReference>
<sequence length="512" mass="56606">MSQSKSRQLLLSATVTPLGLCLVESCDVVRHYGPNGNVTLHPGHRQTVDADLSLLAGQEHVVSTATPPPLNSVEQLSGGVKATRKMLTRLLVVTTALLDLVNASLRKVELQARQDVWPFAPLRTSGRDIIDTRGHKVVYAGINWPGAADVMIPEGLQYQSISTIVSKIKELRMNVIRLTYAIEMIDDIFNSTADSTLSGALTRALGPENATTILNQILTHNPDLSAETTRLQVFDAIAAECAKQEIYVHLDNHMSKGEWCCSTSDGNGWFGDTYFNTTRWIRGLTYMSSHAFSWPAFVSTALRNEFRQPDSPSPVRENYGWKDWYPHVLAAANSINSANSDPLIFFSGLGFDTDLANVTAGLDLGNGQIFNITNSTYSDKIVFELHSYNTGYSGSCESFNMYEQGYNAMDVGEGSSAKNIAPVVLTEFGYEQNSTNFKKPYPDCIKEYLTSLPGGPGGWMQWVLAGSYYVREGMQDSDETWGLFNHNWTGWRSEEAVEQFTKAFVEETLGVH</sequence>
<dbReference type="InterPro" id="IPR017853">
    <property type="entry name" value="GH"/>
</dbReference>
<keyword evidence="5" id="KW-0732">Signal</keyword>
<feature type="chain" id="PRO_5007807119" description="Glycoside hydrolase family 5 domain-containing protein" evidence="5">
    <location>
        <begin position="26"/>
        <end position="512"/>
    </location>
</feature>
<dbReference type="Proteomes" id="UP000073492">
    <property type="component" value="Unassembled WGS sequence"/>
</dbReference>
<dbReference type="Pfam" id="PF00150">
    <property type="entry name" value="Cellulase"/>
    <property type="match status" value="1"/>
</dbReference>
<evidence type="ECO:0000256" key="4">
    <source>
        <dbReference type="RuleBase" id="RU361153"/>
    </source>
</evidence>
<reference evidence="7 8" key="1">
    <citation type="submission" date="2015-07" db="EMBL/GenBank/DDBJ databases">
        <title>Comparative genomics of the Sigatoka disease complex on banana suggests a link between parallel evolutionary changes in Pseudocercospora fijiensis and Pseudocercospora eumusae and increased virulence on the banana host.</title>
        <authorList>
            <person name="Chang T.-C."/>
            <person name="Salvucci A."/>
            <person name="Crous P.W."/>
            <person name="Stergiopoulos I."/>
        </authorList>
    </citation>
    <scope>NUCLEOTIDE SEQUENCE [LARGE SCALE GENOMIC DNA]</scope>
    <source>
        <strain evidence="7 8">CBS 116634</strain>
    </source>
</reference>
<feature type="signal peptide" evidence="5">
    <location>
        <begin position="1"/>
        <end position="25"/>
    </location>
</feature>
<comment type="caution">
    <text evidence="7">The sequence shown here is derived from an EMBL/GenBank/DDBJ whole genome shotgun (WGS) entry which is preliminary data.</text>
</comment>
<keyword evidence="8" id="KW-1185">Reference proteome</keyword>
<dbReference type="EMBL" id="LFZO01000104">
    <property type="protein sequence ID" value="KXT13787.1"/>
    <property type="molecule type" value="Genomic_DNA"/>
</dbReference>
<dbReference type="PANTHER" id="PTHR31263:SF0">
    <property type="entry name" value="CELLULASE FAMILY PROTEIN (AFU_ORTHOLOGUE AFUA_5G14560)"/>
    <property type="match status" value="1"/>
</dbReference>
<keyword evidence="2 4" id="KW-0378">Hydrolase</keyword>
<dbReference type="InterPro" id="IPR001547">
    <property type="entry name" value="Glyco_hydro_5"/>
</dbReference>
<organism evidence="7 8">
    <name type="scientific">Pseudocercospora musae</name>
    <dbReference type="NCBI Taxonomy" id="113226"/>
    <lineage>
        <taxon>Eukaryota</taxon>
        <taxon>Fungi</taxon>
        <taxon>Dikarya</taxon>
        <taxon>Ascomycota</taxon>
        <taxon>Pezizomycotina</taxon>
        <taxon>Dothideomycetes</taxon>
        <taxon>Dothideomycetidae</taxon>
        <taxon>Mycosphaerellales</taxon>
        <taxon>Mycosphaerellaceae</taxon>
        <taxon>Pseudocercospora</taxon>
    </lineage>
</organism>
<evidence type="ECO:0000256" key="2">
    <source>
        <dbReference type="ARBA" id="ARBA00022801"/>
    </source>
</evidence>
<evidence type="ECO:0000256" key="1">
    <source>
        <dbReference type="ARBA" id="ARBA00005641"/>
    </source>
</evidence>
<dbReference type="AlphaFoldDB" id="A0A139IG71"/>
<dbReference type="GO" id="GO:0004553">
    <property type="term" value="F:hydrolase activity, hydrolyzing O-glycosyl compounds"/>
    <property type="evidence" value="ECO:0007669"/>
    <property type="project" value="InterPro"/>
</dbReference>
<dbReference type="SUPFAM" id="SSF51445">
    <property type="entry name" value="(Trans)glycosidases"/>
    <property type="match status" value="1"/>
</dbReference>
<evidence type="ECO:0000256" key="3">
    <source>
        <dbReference type="ARBA" id="ARBA00023295"/>
    </source>
</evidence>
<evidence type="ECO:0000313" key="7">
    <source>
        <dbReference type="EMBL" id="KXT13787.1"/>
    </source>
</evidence>
<evidence type="ECO:0000256" key="5">
    <source>
        <dbReference type="SAM" id="SignalP"/>
    </source>
</evidence>
<gene>
    <name evidence="7" type="ORF">AC579_2349</name>
</gene>
<proteinExistence type="inferred from homology"/>
<dbReference type="Gene3D" id="3.20.20.80">
    <property type="entry name" value="Glycosidases"/>
    <property type="match status" value="1"/>
</dbReference>
<name>A0A139IG71_9PEZI</name>
<protein>
    <recommendedName>
        <fullName evidence="6">Glycoside hydrolase family 5 domain-containing protein</fullName>
    </recommendedName>
</protein>
<comment type="similarity">
    <text evidence="1 4">Belongs to the glycosyl hydrolase 5 (cellulase A) family.</text>
</comment>
<feature type="domain" description="Glycoside hydrolase family 5" evidence="6">
    <location>
        <begin position="158"/>
        <end position="437"/>
    </location>
</feature>
<dbReference type="EMBL" id="LFZO01000104">
    <property type="protein sequence ID" value="KXT13789.1"/>
    <property type="molecule type" value="Genomic_DNA"/>
</dbReference>
<dbReference type="PANTHER" id="PTHR31263">
    <property type="entry name" value="CELLULASE FAMILY PROTEIN (AFU_ORTHOLOGUE AFUA_5G14560)"/>
    <property type="match status" value="1"/>
</dbReference>
<accession>A0A139IG71</accession>
<evidence type="ECO:0000313" key="8">
    <source>
        <dbReference type="Proteomes" id="UP000073492"/>
    </source>
</evidence>